<dbReference type="RefSeq" id="WP_128744401.1">
    <property type="nucleotide sequence ID" value="NZ_CP035281.1"/>
</dbReference>
<dbReference type="KEGG" id="amij:EQM06_00095"/>
<evidence type="ECO:0000313" key="3">
    <source>
        <dbReference type="Proteomes" id="UP000287601"/>
    </source>
</evidence>
<evidence type="ECO:0000259" key="1">
    <source>
        <dbReference type="Pfam" id="PF04015"/>
    </source>
</evidence>
<protein>
    <submittedName>
        <fullName evidence="2">DUF362 domain-containing protein</fullName>
    </submittedName>
</protein>
<keyword evidence="3" id="KW-1185">Reference proteome</keyword>
<organism evidence="2 3">
    <name type="scientific">Aminipila luticellarii</name>
    <dbReference type="NCBI Taxonomy" id="2507160"/>
    <lineage>
        <taxon>Bacteria</taxon>
        <taxon>Bacillati</taxon>
        <taxon>Bacillota</taxon>
        <taxon>Clostridia</taxon>
        <taxon>Peptostreptococcales</taxon>
        <taxon>Anaerovoracaceae</taxon>
        <taxon>Aminipila</taxon>
    </lineage>
</organism>
<gene>
    <name evidence="2" type="ORF">EQM06_00095</name>
</gene>
<dbReference type="OrthoDB" id="9785671at2"/>
<sequence length="425" mass="46640">MAKSIVAIAKDPSIDVMVDQVLKELGGAEKLIKKNSTVIIKPNAGHLGAPGTSINTNHELLRSVIKAVKKAGAKRVVVGEAAAIGCDTMACFESAGHAQVARDEGVELYDIKSDKDLVKVQIRDAHSDITYVMLPKLLLEAEHIINLPVFKSHASMVFSCALKNIKGVVQDKVHYEMHKTNLAMAMMDIWSVVRADLTIADLIYPAEGFGPHSAVPLDFGCVVASKDPVALDATACRMVGLDIGLVDYFEAARQRGLGTSDEKNIIVKGKTIKEVYKKMWLPYLEKFDTWPEYNIMHENSCSSCQSLVAFTMEKLKALGEYDKNKDAVIVLGAKKSIPEDIPPESLILCGNCTAKYRGRGVAVHGCPPSEPHIAWAIIDRKDQTEIGPGFRERMAAEEPIWNAYIDKIVAEKRVAEEANREKDTK</sequence>
<accession>A0A410PRX2</accession>
<proteinExistence type="predicted"/>
<dbReference type="AlphaFoldDB" id="A0A410PRX2"/>
<dbReference type="EMBL" id="CP035281">
    <property type="protein sequence ID" value="QAT41747.1"/>
    <property type="molecule type" value="Genomic_DNA"/>
</dbReference>
<dbReference type="Proteomes" id="UP000287601">
    <property type="component" value="Chromosome"/>
</dbReference>
<dbReference type="Pfam" id="PF04015">
    <property type="entry name" value="DUF362"/>
    <property type="match status" value="1"/>
</dbReference>
<reference evidence="2 3" key="1">
    <citation type="submission" date="2019-01" db="EMBL/GenBank/DDBJ databases">
        <title>Draft genomes of a novel of Aminipila strains.</title>
        <authorList>
            <person name="Ma S."/>
        </authorList>
    </citation>
    <scope>NUCLEOTIDE SEQUENCE [LARGE SCALE GENOMIC DNA]</scope>
    <source>
        <strain evidence="3">JN-39</strain>
    </source>
</reference>
<name>A0A410PRX2_9FIRM</name>
<dbReference type="InterPro" id="IPR007160">
    <property type="entry name" value="DUF362"/>
</dbReference>
<feature type="domain" description="DUF362" evidence="1">
    <location>
        <begin position="38"/>
        <end position="237"/>
    </location>
</feature>
<evidence type="ECO:0000313" key="2">
    <source>
        <dbReference type="EMBL" id="QAT41747.1"/>
    </source>
</evidence>